<evidence type="ECO:0000259" key="5">
    <source>
        <dbReference type="PROSITE" id="PS50157"/>
    </source>
</evidence>
<organism evidence="6 7">
    <name type="scientific">Chaetomium fimeti</name>
    <dbReference type="NCBI Taxonomy" id="1854472"/>
    <lineage>
        <taxon>Eukaryota</taxon>
        <taxon>Fungi</taxon>
        <taxon>Dikarya</taxon>
        <taxon>Ascomycota</taxon>
        <taxon>Pezizomycotina</taxon>
        <taxon>Sordariomycetes</taxon>
        <taxon>Sordariomycetidae</taxon>
        <taxon>Sordariales</taxon>
        <taxon>Chaetomiaceae</taxon>
        <taxon>Chaetomium</taxon>
    </lineage>
</organism>
<evidence type="ECO:0000256" key="2">
    <source>
        <dbReference type="ARBA" id="ARBA00022737"/>
    </source>
</evidence>
<name>A0AAE0HDF3_9PEZI</name>
<proteinExistence type="predicted"/>
<dbReference type="PANTHER" id="PTHR10039">
    <property type="entry name" value="AMELOGENIN"/>
    <property type="match status" value="1"/>
</dbReference>
<dbReference type="PANTHER" id="PTHR10039:SF14">
    <property type="entry name" value="NACHT DOMAIN-CONTAINING PROTEIN"/>
    <property type="match status" value="1"/>
</dbReference>
<dbReference type="Pfam" id="PF22939">
    <property type="entry name" value="WHD_GPIID"/>
    <property type="match status" value="1"/>
</dbReference>
<dbReference type="Gene3D" id="3.40.50.1820">
    <property type="entry name" value="alpha/beta hydrolase"/>
    <property type="match status" value="1"/>
</dbReference>
<dbReference type="PROSITE" id="PS50157">
    <property type="entry name" value="ZINC_FINGER_C2H2_2"/>
    <property type="match status" value="2"/>
</dbReference>
<dbReference type="InterPro" id="IPR029058">
    <property type="entry name" value="AB_hydrolase_fold"/>
</dbReference>
<dbReference type="Pfam" id="PF24883">
    <property type="entry name" value="NPHP3_N"/>
    <property type="match status" value="1"/>
</dbReference>
<dbReference type="SUPFAM" id="SSF57667">
    <property type="entry name" value="beta-beta-alpha zinc fingers"/>
    <property type="match status" value="1"/>
</dbReference>
<dbReference type="SUPFAM" id="SSF53474">
    <property type="entry name" value="alpha/beta-Hydrolases"/>
    <property type="match status" value="1"/>
</dbReference>
<dbReference type="InterPro" id="IPR013087">
    <property type="entry name" value="Znf_C2H2_type"/>
</dbReference>
<feature type="domain" description="C2H2-type" evidence="5">
    <location>
        <begin position="1273"/>
        <end position="1300"/>
    </location>
</feature>
<dbReference type="Proteomes" id="UP001278766">
    <property type="component" value="Unassembled WGS sequence"/>
</dbReference>
<keyword evidence="7" id="KW-1185">Reference proteome</keyword>
<evidence type="ECO:0000256" key="1">
    <source>
        <dbReference type="ARBA" id="ARBA00022723"/>
    </source>
</evidence>
<feature type="region of interest" description="Disordered" evidence="4">
    <location>
        <begin position="1222"/>
        <end position="1242"/>
    </location>
</feature>
<dbReference type="EMBL" id="JAUEPN010000005">
    <property type="protein sequence ID" value="KAK3294357.1"/>
    <property type="molecule type" value="Genomic_DNA"/>
</dbReference>
<evidence type="ECO:0000313" key="6">
    <source>
        <dbReference type="EMBL" id="KAK3294357.1"/>
    </source>
</evidence>
<protein>
    <recommendedName>
        <fullName evidence="5">C2H2-type domain-containing protein</fullName>
    </recommendedName>
</protein>
<comment type="caution">
    <text evidence="6">The sequence shown here is derived from an EMBL/GenBank/DDBJ whole genome shotgun (WGS) entry which is preliminary data.</text>
</comment>
<keyword evidence="3" id="KW-0862">Zinc</keyword>
<gene>
    <name evidence="6" type="ORF">B0H64DRAFT_324187</name>
</gene>
<dbReference type="InterPro" id="IPR054471">
    <property type="entry name" value="GPIID_WHD"/>
</dbReference>
<dbReference type="InterPro" id="IPR036236">
    <property type="entry name" value="Znf_C2H2_sf"/>
</dbReference>
<dbReference type="RefSeq" id="XP_062657871.1">
    <property type="nucleotide sequence ID" value="XM_062800644.1"/>
</dbReference>
<dbReference type="Pfam" id="PF00096">
    <property type="entry name" value="zf-C2H2"/>
    <property type="match status" value="2"/>
</dbReference>
<keyword evidence="1" id="KW-0479">Metal-binding</keyword>
<keyword evidence="2" id="KW-0677">Repeat</keyword>
<dbReference type="Gene3D" id="3.30.160.60">
    <property type="entry name" value="Classic Zinc Finger"/>
    <property type="match status" value="2"/>
</dbReference>
<accession>A0AAE0HDF3</accession>
<feature type="compositionally biased region" description="Polar residues" evidence="4">
    <location>
        <begin position="373"/>
        <end position="395"/>
    </location>
</feature>
<feature type="region of interest" description="Disordered" evidence="4">
    <location>
        <begin position="373"/>
        <end position="400"/>
    </location>
</feature>
<evidence type="ECO:0000313" key="7">
    <source>
        <dbReference type="Proteomes" id="UP001278766"/>
    </source>
</evidence>
<keyword evidence="3" id="KW-0863">Zinc-finger</keyword>
<reference evidence="6" key="1">
    <citation type="journal article" date="2023" name="Mol. Phylogenet. Evol.">
        <title>Genome-scale phylogeny and comparative genomics of the fungal order Sordariales.</title>
        <authorList>
            <person name="Hensen N."/>
            <person name="Bonometti L."/>
            <person name="Westerberg I."/>
            <person name="Brannstrom I.O."/>
            <person name="Guillou S."/>
            <person name="Cros-Aarteil S."/>
            <person name="Calhoun S."/>
            <person name="Haridas S."/>
            <person name="Kuo A."/>
            <person name="Mondo S."/>
            <person name="Pangilinan J."/>
            <person name="Riley R."/>
            <person name="LaButti K."/>
            <person name="Andreopoulos B."/>
            <person name="Lipzen A."/>
            <person name="Chen C."/>
            <person name="Yan M."/>
            <person name="Daum C."/>
            <person name="Ng V."/>
            <person name="Clum A."/>
            <person name="Steindorff A."/>
            <person name="Ohm R.A."/>
            <person name="Martin F."/>
            <person name="Silar P."/>
            <person name="Natvig D.O."/>
            <person name="Lalanne C."/>
            <person name="Gautier V."/>
            <person name="Ament-Velasquez S.L."/>
            <person name="Kruys A."/>
            <person name="Hutchinson M.I."/>
            <person name="Powell A.J."/>
            <person name="Barry K."/>
            <person name="Miller A.N."/>
            <person name="Grigoriev I.V."/>
            <person name="Debuchy R."/>
            <person name="Gladieux P."/>
            <person name="Hiltunen Thoren M."/>
            <person name="Johannesson H."/>
        </authorList>
    </citation>
    <scope>NUCLEOTIDE SEQUENCE</scope>
    <source>
        <strain evidence="6">CBS 168.71</strain>
    </source>
</reference>
<dbReference type="FunFam" id="3.30.160.60:FF:000478">
    <property type="entry name" value="Zinc finger protein 133"/>
    <property type="match status" value="1"/>
</dbReference>
<evidence type="ECO:0000256" key="3">
    <source>
        <dbReference type="PROSITE-ProRule" id="PRU00042"/>
    </source>
</evidence>
<evidence type="ECO:0000256" key="4">
    <source>
        <dbReference type="SAM" id="MobiDB-lite"/>
    </source>
</evidence>
<dbReference type="GO" id="GO:0008270">
    <property type="term" value="F:zinc ion binding"/>
    <property type="evidence" value="ECO:0007669"/>
    <property type="project" value="UniProtKB-KW"/>
</dbReference>
<sequence>MEHSLDKWARTVFRLRGLPDAVTALESATSLIQERLGGVAFASIRVLSLATSLNFWESPPSKVATVMFSATPHFVLNDPDAKEWPVASKDGLADQDLILDVHFMGMTPLSDAKESSYLADCIAVSGLASHPFGSWQPKGGDKSFMWIRDSLPKHLPGTRAILYGYDTKLLNSDSFQSIPDLARELINQLQAYGWGTQIRRPLVFLAHSLGGLVLKEALVQLDRSQDEAYKSLLSVVRGSVCFGVPNLGMEQAHFRTVVQNNPNEALVDDIARNSNYLRRLNEEFSGSSFNHHLRCFWAFETSESPTRTADGRVGRNGPPAILVSRESATCRLIEKDPSATFPINATHSDMVKFTKDSHYYHVVVSKLRRILTSTPQVDQSTTESCTADPQPSEASKPNHPFQRLAGLTEATLRDITTTTFTQVQSIVRQIQTEQERQGSLMYMKRLQPFLVSMQQFSKAVKDTNAFLDLPLAMAYVWLVSATPEALHALLDAYQIIGEHIPLVQYSQALKSLPHLQDVLAMIYKDVIWFNRETIRQWRELFGASWRDFMPVIDHIRHNLEQCKRLIESRIPPPQFEEIQNHRLREIRNLEVERSAREAKDRIMVAQWLSGFNGEAIQDQYRGRRSICEDPGRWLVDDQRFQKWYSSECCPNPLLWLSGIPGAASIVIDELRRLPDAVVVFFYCKHDEETRNTFLSVARSILSQLLSQNPRLLSYLHQHASLSSDLSLTSMSLAKDMMRTALLSCERTYIVIDGLDECPGGDRVEISSFFRNLVESIPQADMDPIRCLFVSQHDGVSSESFRDIPTIKIDDQNRDDLRNFSQVWHRKLETKFGDLRDRNCHISNILTARANGMFIFAELFAKYLEDQFSRDHLLNELNPDRFPVKLDHVYERILRRVLDSRGEHIISPLKQILGWIVCARRSLRWAEIQAAVSIDLESEGINHDRQISESPKGLFASLVEIHADGTVDLVHGTAREYLVRTKFIDPREVDYSLAMLSMSYLSLPQVDKERNKDDIEVDLINGLHPFYDYASTCWAMHLQSGISDLEPGDKLAQLQETLETFIEAHWSLTHKQLSDLKRIQKALAPIQRSELFDKITEAVGWARKQTGKHGQGPTQDEALDLWQITSKIRSVLENMHAQGHNTPVMQKFYGKHWFKCPRVNCYSYHHGFATLAEREAHVNRHDRPFLCFVSNCTMQFFGFVAKGDLNKHLFEYHGIDMLDGDDDDDAQFPDPPKHKPPSTAKTPATFECSECGKKFTRNHNLKSHLRAHTGLKPFKCSMCPESFTRKDLRDRHERGHGDRKFTCVGLLQYGGTWGCRATFARADKLADHLRSRMGQKCLKPLVLEKLKAGVDDLSNIFGDQVGENADDLLAAGKTLPSFKEFLELCRIDESDIGLDSSRSSPGGPTGQS</sequence>
<dbReference type="GeneID" id="87837592"/>
<dbReference type="PROSITE" id="PS00028">
    <property type="entry name" value="ZINC_FINGER_C2H2_1"/>
    <property type="match status" value="2"/>
</dbReference>
<dbReference type="InterPro" id="IPR056884">
    <property type="entry name" value="NPHP3-like_N"/>
</dbReference>
<dbReference type="SMART" id="SM00355">
    <property type="entry name" value="ZnF_C2H2"/>
    <property type="match status" value="4"/>
</dbReference>
<reference evidence="6" key="2">
    <citation type="submission" date="2023-06" db="EMBL/GenBank/DDBJ databases">
        <authorList>
            <consortium name="Lawrence Berkeley National Laboratory"/>
            <person name="Haridas S."/>
            <person name="Hensen N."/>
            <person name="Bonometti L."/>
            <person name="Westerberg I."/>
            <person name="Brannstrom I.O."/>
            <person name="Guillou S."/>
            <person name="Cros-Aarteil S."/>
            <person name="Calhoun S."/>
            <person name="Kuo A."/>
            <person name="Mondo S."/>
            <person name="Pangilinan J."/>
            <person name="Riley R."/>
            <person name="Labutti K."/>
            <person name="Andreopoulos B."/>
            <person name="Lipzen A."/>
            <person name="Chen C."/>
            <person name="Yanf M."/>
            <person name="Daum C."/>
            <person name="Ng V."/>
            <person name="Clum A."/>
            <person name="Steindorff A."/>
            <person name="Ohm R."/>
            <person name="Martin F."/>
            <person name="Silar P."/>
            <person name="Natvig D."/>
            <person name="Lalanne C."/>
            <person name="Gautier V."/>
            <person name="Ament-Velasquez S.L."/>
            <person name="Kruys A."/>
            <person name="Hutchinson M.I."/>
            <person name="Powell A.J."/>
            <person name="Barry K."/>
            <person name="Miller A.N."/>
            <person name="Grigoriev I.V."/>
            <person name="Debuchy R."/>
            <person name="Gladieux P."/>
            <person name="Thoren M.H."/>
            <person name="Johannesson H."/>
        </authorList>
    </citation>
    <scope>NUCLEOTIDE SEQUENCE</scope>
    <source>
        <strain evidence="6">CBS 168.71</strain>
    </source>
</reference>
<feature type="domain" description="C2H2-type" evidence="5">
    <location>
        <begin position="1245"/>
        <end position="1272"/>
    </location>
</feature>